<feature type="site" description="Transition state stabilizer" evidence="9">
    <location>
        <position position="88"/>
    </location>
</feature>
<dbReference type="RefSeq" id="WP_148698743.1">
    <property type="nucleotide sequence ID" value="NZ_CP017834.1"/>
</dbReference>
<dbReference type="KEGG" id="saqi:AXG55_14195"/>
<dbReference type="GO" id="GO:0160237">
    <property type="term" value="F:D-Ala-D-Ala dipeptidase activity"/>
    <property type="evidence" value="ECO:0007669"/>
    <property type="project" value="UniProtKB-EC"/>
</dbReference>
<keyword evidence="5 9" id="KW-0862">Zinc</keyword>
<protein>
    <recommendedName>
        <fullName evidence="9">D-alanyl-D-alanine dipeptidase</fullName>
        <shortName evidence="9">D-Ala-D-Ala dipeptidase</shortName>
        <ecNumber evidence="9">3.4.13.22</ecNumber>
    </recommendedName>
</protein>
<dbReference type="InterPro" id="IPR009045">
    <property type="entry name" value="Zn_M74/Hedgehog-like"/>
</dbReference>
<evidence type="ECO:0000256" key="9">
    <source>
        <dbReference type="HAMAP-Rule" id="MF_01924"/>
    </source>
</evidence>
<feature type="binding site" evidence="9">
    <location>
        <position position="216"/>
    </location>
    <ligand>
        <name>Zn(2+)</name>
        <dbReference type="ChEBI" id="CHEBI:29105"/>
        <note>catalytic</note>
    </ligand>
</feature>
<dbReference type="GO" id="GO:0006508">
    <property type="term" value="P:proteolysis"/>
    <property type="evidence" value="ECO:0007669"/>
    <property type="project" value="UniProtKB-KW"/>
</dbReference>
<dbReference type="PANTHER" id="PTHR43126:SF2">
    <property type="entry name" value="D-ALANYL-D-ALANINE DIPEPTIDASE"/>
    <property type="match status" value="1"/>
</dbReference>
<accession>A0A1L4D452</accession>
<evidence type="ECO:0000256" key="7">
    <source>
        <dbReference type="ARBA" id="ARBA00023049"/>
    </source>
</evidence>
<feature type="binding site" evidence="9">
    <location>
        <position position="138"/>
    </location>
    <ligand>
        <name>Zn(2+)</name>
        <dbReference type="ChEBI" id="CHEBI:29105"/>
        <note>catalytic</note>
    </ligand>
</feature>
<evidence type="ECO:0000256" key="4">
    <source>
        <dbReference type="ARBA" id="ARBA00022801"/>
    </source>
</evidence>
<evidence type="ECO:0000256" key="2">
    <source>
        <dbReference type="ARBA" id="ARBA00022670"/>
    </source>
</evidence>
<evidence type="ECO:0000256" key="1">
    <source>
        <dbReference type="ARBA" id="ARBA00001362"/>
    </source>
</evidence>
<keyword evidence="3 9" id="KW-0479">Metal-binding</keyword>
<keyword evidence="4 9" id="KW-0378">Hydrolase</keyword>
<dbReference type="GO" id="GO:0008270">
    <property type="term" value="F:zinc ion binding"/>
    <property type="evidence" value="ECO:0007669"/>
    <property type="project" value="UniProtKB-UniRule"/>
</dbReference>
<dbReference type="AlphaFoldDB" id="A0A1L4D452"/>
<name>A0A1L4D452_9BACT</name>
<dbReference type="Gene3D" id="3.30.1380.10">
    <property type="match status" value="1"/>
</dbReference>
<comment type="cofactor">
    <cofactor evidence="9">
        <name>Zn(2+)</name>
        <dbReference type="ChEBI" id="CHEBI:29105"/>
    </cofactor>
    <text evidence="9">Binds 1 zinc ion per subunit.</text>
</comment>
<evidence type="ECO:0000256" key="5">
    <source>
        <dbReference type="ARBA" id="ARBA00022833"/>
    </source>
</evidence>
<evidence type="ECO:0000313" key="11">
    <source>
        <dbReference type="Proteomes" id="UP000184731"/>
    </source>
</evidence>
<comment type="function">
    <text evidence="9">Catalyzes hydrolysis of the D-alanyl-D-alanine dipeptide.</text>
</comment>
<dbReference type="OrthoDB" id="9801430at2"/>
<dbReference type="Pfam" id="PF01427">
    <property type="entry name" value="Peptidase_M15"/>
    <property type="match status" value="1"/>
</dbReference>
<comment type="catalytic activity">
    <reaction evidence="1 9">
        <text>D-alanyl-D-alanine + H2O = 2 D-alanine</text>
        <dbReference type="Rhea" id="RHEA:20661"/>
        <dbReference type="ChEBI" id="CHEBI:15377"/>
        <dbReference type="ChEBI" id="CHEBI:57416"/>
        <dbReference type="ChEBI" id="CHEBI:57822"/>
        <dbReference type="EC" id="3.4.13.22"/>
    </reaction>
</comment>
<dbReference type="InterPro" id="IPR000755">
    <property type="entry name" value="A_A_dipeptidase"/>
</dbReference>
<evidence type="ECO:0000313" key="10">
    <source>
        <dbReference type="EMBL" id="APJ04981.1"/>
    </source>
</evidence>
<keyword evidence="8" id="KW-0961">Cell wall biogenesis/degradation</keyword>
<feature type="binding site" evidence="9">
    <location>
        <position position="145"/>
    </location>
    <ligand>
        <name>Zn(2+)</name>
        <dbReference type="ChEBI" id="CHEBI:29105"/>
        <note>catalytic</note>
    </ligand>
</feature>
<dbReference type="STRING" id="1915309.AXG55_14195"/>
<evidence type="ECO:0000256" key="6">
    <source>
        <dbReference type="ARBA" id="ARBA00022997"/>
    </source>
</evidence>
<dbReference type="SUPFAM" id="SSF55166">
    <property type="entry name" value="Hedgehog/DD-peptidase"/>
    <property type="match status" value="1"/>
</dbReference>
<evidence type="ECO:0000256" key="8">
    <source>
        <dbReference type="ARBA" id="ARBA00023316"/>
    </source>
</evidence>
<comment type="similarity">
    <text evidence="9">Belongs to the peptidase M15D family.</text>
</comment>
<dbReference type="PANTHER" id="PTHR43126">
    <property type="entry name" value="D-ALANYL-D-ALANINE DIPEPTIDASE"/>
    <property type="match status" value="1"/>
</dbReference>
<keyword evidence="6 9" id="KW-0224">Dipeptidase</keyword>
<dbReference type="GO" id="GO:0071555">
    <property type="term" value="P:cell wall organization"/>
    <property type="evidence" value="ECO:0007669"/>
    <property type="project" value="UniProtKB-KW"/>
</dbReference>
<dbReference type="GO" id="GO:0008237">
    <property type="term" value="F:metallopeptidase activity"/>
    <property type="evidence" value="ECO:0007669"/>
    <property type="project" value="UniProtKB-KW"/>
</dbReference>
<dbReference type="HAMAP" id="MF_01924">
    <property type="entry name" value="A_A_dipeptidase"/>
    <property type="match status" value="1"/>
</dbReference>
<dbReference type="EMBL" id="CP017834">
    <property type="protein sequence ID" value="APJ04981.1"/>
    <property type="molecule type" value="Genomic_DNA"/>
</dbReference>
<sequence>MIQKLIETPIYFDYKLPTKNDIDWLKINTKSVNVEQNFRINAAHSYREIKLSGTQNIMLARQALVLKLNEILEILPNKYSFKVFDAFRTVETQFALFNYIYNQQKEINPKLSHSELYSITREFIIHPEETSRFAIPPHNSGGAIDLTLTCDGINLEMGTDFDAITPLSQTNYFEQEYISECGFTNEKWLEIRNNRRILFNAMKHVGFTNFQVEWWHYDLGDCMWAIELQQNWYYPSLEKELK</sequence>
<keyword evidence="11" id="KW-1185">Reference proteome</keyword>
<dbReference type="EC" id="3.4.13.22" evidence="9"/>
<feature type="active site" description="Proton donor/acceptor" evidence="9">
    <location>
        <position position="213"/>
    </location>
</feature>
<organism evidence="10 11">
    <name type="scientific">Silvanigrella aquatica</name>
    <dbReference type="NCBI Taxonomy" id="1915309"/>
    <lineage>
        <taxon>Bacteria</taxon>
        <taxon>Pseudomonadati</taxon>
        <taxon>Bdellovibrionota</taxon>
        <taxon>Oligoflexia</taxon>
        <taxon>Silvanigrellales</taxon>
        <taxon>Silvanigrellaceae</taxon>
        <taxon>Silvanigrella</taxon>
    </lineage>
</organism>
<reference evidence="10 11" key="1">
    <citation type="submission" date="2016-10" db="EMBL/GenBank/DDBJ databases">
        <title>Silvanigrella aquatica sp. nov., isolated from a freshwater lake located in the Black Forest, Germany, description of Silvanigrellaceae fam. nov., Silvanigrellales ord. nov., reclassification of the order Bdellovibrionales in the class Oligoflexia, reclassification of the families Bacteriovoracaceae and Halobacteriovoraceae in the new order Bacteriovoracales ord. nov., and reclassification of the family Pseudobacteriovoracaceae in the order Oligoflexiales.</title>
        <authorList>
            <person name="Hahn M.W."/>
            <person name="Schmidt J."/>
            <person name="Koll U."/>
            <person name="Rohde M."/>
            <person name="Verbag S."/>
            <person name="Pitt A."/>
            <person name="Nakai R."/>
            <person name="Naganuma T."/>
            <person name="Lang E."/>
        </authorList>
    </citation>
    <scope>NUCLEOTIDE SEQUENCE [LARGE SCALE GENOMIC DNA]</scope>
    <source>
        <strain evidence="10 11">MWH-Nonnen-W8red</strain>
    </source>
</reference>
<evidence type="ECO:0000256" key="3">
    <source>
        <dbReference type="ARBA" id="ARBA00022723"/>
    </source>
</evidence>
<keyword evidence="7 9" id="KW-0482">Metalloprotease</keyword>
<dbReference type="Proteomes" id="UP000184731">
    <property type="component" value="Chromosome"/>
</dbReference>
<gene>
    <name evidence="10" type="ORF">AXG55_14195</name>
</gene>
<proteinExistence type="inferred from homology"/>
<keyword evidence="2 9" id="KW-0645">Protease</keyword>